<reference evidence="2" key="2">
    <citation type="journal article" date="2007" name="Science">
        <title>Draft genome sequence of the sexually transmitted pathogen Trichomonas vaginalis.</title>
        <authorList>
            <person name="Carlton J.M."/>
            <person name="Hirt R.P."/>
            <person name="Silva J.C."/>
            <person name="Delcher A.L."/>
            <person name="Schatz M."/>
            <person name="Zhao Q."/>
            <person name="Wortman J.R."/>
            <person name="Bidwell S.L."/>
            <person name="Alsmark U.C.M."/>
            <person name="Besteiro S."/>
            <person name="Sicheritz-Ponten T."/>
            <person name="Noel C.J."/>
            <person name="Dacks J.B."/>
            <person name="Foster P.G."/>
            <person name="Simillion C."/>
            <person name="Van de Peer Y."/>
            <person name="Miranda-Saavedra D."/>
            <person name="Barton G.J."/>
            <person name="Westrop G.D."/>
            <person name="Mueller S."/>
            <person name="Dessi D."/>
            <person name="Fiori P.L."/>
            <person name="Ren Q."/>
            <person name="Paulsen I."/>
            <person name="Zhang H."/>
            <person name="Bastida-Corcuera F.D."/>
            <person name="Simoes-Barbosa A."/>
            <person name="Brown M.T."/>
            <person name="Hayes R.D."/>
            <person name="Mukherjee M."/>
            <person name="Okumura C.Y."/>
            <person name="Schneider R."/>
            <person name="Smith A.J."/>
            <person name="Vanacova S."/>
            <person name="Villalvazo M."/>
            <person name="Haas B.J."/>
            <person name="Pertea M."/>
            <person name="Feldblyum T.V."/>
            <person name="Utterback T.R."/>
            <person name="Shu C.L."/>
            <person name="Osoegawa K."/>
            <person name="de Jong P.J."/>
            <person name="Hrdy I."/>
            <person name="Horvathova L."/>
            <person name="Zubacova Z."/>
            <person name="Dolezal P."/>
            <person name="Malik S.B."/>
            <person name="Logsdon J.M. Jr."/>
            <person name="Henze K."/>
            <person name="Gupta A."/>
            <person name="Wang C.C."/>
            <person name="Dunne R.L."/>
            <person name="Upcroft J.A."/>
            <person name="Upcroft P."/>
            <person name="White O."/>
            <person name="Salzberg S.L."/>
            <person name="Tang P."/>
            <person name="Chiu C.-H."/>
            <person name="Lee Y.-S."/>
            <person name="Embley T.M."/>
            <person name="Coombs G.H."/>
            <person name="Mottram J.C."/>
            <person name="Tachezy J."/>
            <person name="Fraser-Liggett C.M."/>
            <person name="Johnson P.J."/>
        </authorList>
    </citation>
    <scope>NUCLEOTIDE SEQUENCE [LARGE SCALE GENOMIC DNA]</scope>
    <source>
        <strain evidence="2">G3</strain>
    </source>
</reference>
<keyword evidence="1" id="KW-0812">Transmembrane</keyword>
<dbReference type="RefSeq" id="XP_001323599.1">
    <property type="nucleotide sequence ID" value="XM_001323564.1"/>
</dbReference>
<dbReference type="KEGG" id="tva:4769329"/>
<dbReference type="Proteomes" id="UP000001542">
    <property type="component" value="Unassembled WGS sequence"/>
</dbReference>
<proteinExistence type="predicted"/>
<sequence length="542" mass="62582">MKKTKISLSKPDSSMITFLTFSSILPLLLLKDMYFSQKNLLQQNVADYFTEEYMLIKSFTIGINSGFTNIFKIHHPICYKCVCRSRWITALHTAMMVKSFASERVAILIPSYLYIFSICLIHMQLSNTFLKNSFLSVLSTIVFLFAGGLEFFGLLIHDYPPETDFVHHRRNYETEWLHPILEYLVPYRPSQLATGLFLTLISILTQVGNKPHRKRDLILCGIVSGLILPAQYQVFAASVLFTTIYLFYLPISKDDNDGKKNNIFDIVFYFVPLGIISIIPLLQFFPRSSNFRLLSQDKVSTPLIKRGIFFSPFVYWIENLGVFAVITLTLGLFVIGKKLQQLYYPSLVVFFLLNFFKLQPVARQNIFVFIPCWLSIASIVFMSTLSWISQKPKSEESKGIALAWCTFFFVAAIMSSLIGLQMCRNNVFEISLEERDAADWITQHTSTKDVFISDIQKPYTPVPYLSGRRIFASRVDILEQFDKTVDWKNVEFSKLLSNLSDKSIAKKVKYALFGRSTNLNENSGWKLEYHNSRYKIYSRIMD</sequence>
<dbReference type="VEuPathDB" id="TrichDB:TVAG_379580"/>
<feature type="transmembrane region" description="Helical" evidence="1">
    <location>
        <begin position="105"/>
        <end position="123"/>
    </location>
</feature>
<accession>A2E7I3</accession>
<evidence type="ECO:0000313" key="3">
    <source>
        <dbReference type="Proteomes" id="UP000001542"/>
    </source>
</evidence>
<dbReference type="InParanoid" id="A2E7I3"/>
<dbReference type="AlphaFoldDB" id="A2E7I3"/>
<feature type="transmembrane region" description="Helical" evidence="1">
    <location>
        <begin position="12"/>
        <end position="30"/>
    </location>
</feature>
<keyword evidence="3" id="KW-1185">Reference proteome</keyword>
<protein>
    <recommendedName>
        <fullName evidence="4">Mannosyltransferase</fullName>
    </recommendedName>
</protein>
<gene>
    <name evidence="2" type="ORF">TVAG_379580</name>
</gene>
<feature type="transmembrane region" description="Helical" evidence="1">
    <location>
        <begin position="313"/>
        <end position="336"/>
    </location>
</feature>
<dbReference type="EMBL" id="DS113320">
    <property type="protein sequence ID" value="EAY11376.1"/>
    <property type="molecule type" value="Genomic_DNA"/>
</dbReference>
<evidence type="ECO:0000313" key="2">
    <source>
        <dbReference type="EMBL" id="EAY11376.1"/>
    </source>
</evidence>
<evidence type="ECO:0000256" key="1">
    <source>
        <dbReference type="SAM" id="Phobius"/>
    </source>
</evidence>
<feature type="transmembrane region" description="Helical" evidence="1">
    <location>
        <begin position="135"/>
        <end position="156"/>
    </location>
</feature>
<feature type="transmembrane region" description="Helical" evidence="1">
    <location>
        <begin position="217"/>
        <end position="246"/>
    </location>
</feature>
<keyword evidence="1" id="KW-0472">Membrane</keyword>
<feature type="transmembrane region" description="Helical" evidence="1">
    <location>
        <begin position="400"/>
        <end position="420"/>
    </location>
</feature>
<feature type="transmembrane region" description="Helical" evidence="1">
    <location>
        <begin position="366"/>
        <end position="388"/>
    </location>
</feature>
<feature type="transmembrane region" description="Helical" evidence="1">
    <location>
        <begin position="266"/>
        <end position="285"/>
    </location>
</feature>
<keyword evidence="1" id="KW-1133">Transmembrane helix</keyword>
<feature type="transmembrane region" description="Helical" evidence="1">
    <location>
        <begin position="342"/>
        <end position="359"/>
    </location>
</feature>
<dbReference type="VEuPathDB" id="TrichDB:TVAGG3_0339670"/>
<reference evidence="2" key="1">
    <citation type="submission" date="2006-10" db="EMBL/GenBank/DDBJ databases">
        <authorList>
            <person name="Amadeo P."/>
            <person name="Zhao Q."/>
            <person name="Wortman J."/>
            <person name="Fraser-Liggett C."/>
            <person name="Carlton J."/>
        </authorList>
    </citation>
    <scope>NUCLEOTIDE SEQUENCE</scope>
    <source>
        <strain evidence="2">G3</strain>
    </source>
</reference>
<name>A2E7I3_TRIV3</name>
<organism evidence="2 3">
    <name type="scientific">Trichomonas vaginalis (strain ATCC PRA-98 / G3)</name>
    <dbReference type="NCBI Taxonomy" id="412133"/>
    <lineage>
        <taxon>Eukaryota</taxon>
        <taxon>Metamonada</taxon>
        <taxon>Parabasalia</taxon>
        <taxon>Trichomonadida</taxon>
        <taxon>Trichomonadidae</taxon>
        <taxon>Trichomonas</taxon>
    </lineage>
</organism>
<evidence type="ECO:0008006" key="4">
    <source>
        <dbReference type="Google" id="ProtNLM"/>
    </source>
</evidence>